<dbReference type="InterPro" id="IPR027417">
    <property type="entry name" value="P-loop_NTPase"/>
</dbReference>
<organism evidence="6 7">
    <name type="scientific">Kutzneria kofuensis</name>
    <dbReference type="NCBI Taxonomy" id="103725"/>
    <lineage>
        <taxon>Bacteria</taxon>
        <taxon>Bacillati</taxon>
        <taxon>Actinomycetota</taxon>
        <taxon>Actinomycetes</taxon>
        <taxon>Pseudonocardiales</taxon>
        <taxon>Pseudonocardiaceae</taxon>
        <taxon>Kutzneria</taxon>
    </lineage>
</organism>
<dbReference type="RefSeq" id="WP_184868273.1">
    <property type="nucleotide sequence ID" value="NZ_BAAAWY010000068.1"/>
</dbReference>
<dbReference type="GO" id="GO:0034605">
    <property type="term" value="P:cellular response to heat"/>
    <property type="evidence" value="ECO:0007669"/>
    <property type="project" value="TreeGrafter"/>
</dbReference>
<evidence type="ECO:0000313" key="6">
    <source>
        <dbReference type="EMBL" id="MBB5896662.1"/>
    </source>
</evidence>
<proteinExistence type="predicted"/>
<dbReference type="EMBL" id="JACHIR010000001">
    <property type="protein sequence ID" value="MBB5896662.1"/>
    <property type="molecule type" value="Genomic_DNA"/>
</dbReference>
<dbReference type="PRINTS" id="PR00300">
    <property type="entry name" value="CLPPROTEASEA"/>
</dbReference>
<dbReference type="PANTHER" id="PTHR11638:SF18">
    <property type="entry name" value="HEAT SHOCK PROTEIN 104"/>
    <property type="match status" value="1"/>
</dbReference>
<gene>
    <name evidence="6" type="ORF">BJ998_007858</name>
</gene>
<evidence type="ECO:0000256" key="1">
    <source>
        <dbReference type="ARBA" id="ARBA00022737"/>
    </source>
</evidence>
<evidence type="ECO:0000259" key="5">
    <source>
        <dbReference type="PROSITE" id="PS51903"/>
    </source>
</evidence>
<dbReference type="PANTHER" id="PTHR11638">
    <property type="entry name" value="ATP-DEPENDENT CLP PROTEASE"/>
    <property type="match status" value="1"/>
</dbReference>
<sequence>MLFEGGLLSTAGLDARTESVVLAAIDRRTAPVRPSDFLAAALSSGDRQVLTAVTMALDGEAEVDHVRQIIDLHNPPGSAPDEFDGRRERFSAAALRALDEFDAARHGDTAAGVELELLLVHVLRQLDVQLKILDTELAVRGLRDHIRLAVTPSAELFEGASGRLRSELFTEPAWVVLQNACVRAAELGFDRVLPPHVFLALLGETEGLAERLVRLQAPAEAGPARVADAVANALRISERAQDPLQLRRADLGDTAVALLHAAHRLAELWQVDRIGPQHLLGALLADPPARLVSILEREPLRLNLATARRQLEEFLRDVRGNPPPEVAFRIPGDLLPAEDLTHTARTDGIPAAPHLDEPIEAITRALFRRSGNHVLITGHGGVGRTALVRELARRAAGGKIAFLRHKRFVWADGRDVAPVDSGRKLAAVFTHVAGRTDLVLCLDGLGQLLRSESAADNRMLLRAVLKEGRVQLIGIMDATDYEDLLAGDHAMRSLVTRVELREPDRETALDMVTHTAETLAAEFGLAIEPKAVERAVGLCADYILNDRLPRKAVSVLRRACEDLDFERTVQGSDRKAVTAEDVTRVVSQLSGVPEGQLSGVDPAAGEDYTAALRSDVIGQDHAVQAVAEELRLIKFGLRSGSVLFFAGQTGVGKSELAKALARFYSASKRLQVYTMGNFLEGHSVTGIIGVAAGYVGHERGGRLINELNADPYCVFLLDEAEKAHPDVWKPFLNLFDEGWIEDQRGVRAHADRAIFIMTSNAGADLIADQFGRQVERSEIERNVRNHLTKVQHAATREPVFPPEFLARIRRVVVFNPLDRAAMAGIARKMLGRRERFWSESREKRLVVPDSVVEHIATVAHARNRDSGGKEGGRIVDKLIAELVEDPIVRAATSRSQDYLACQRIELIHQPNTNRVDVVFSREDQR</sequence>
<dbReference type="GO" id="GO:0005737">
    <property type="term" value="C:cytoplasm"/>
    <property type="evidence" value="ECO:0007669"/>
    <property type="project" value="TreeGrafter"/>
</dbReference>
<dbReference type="PROSITE" id="PS51903">
    <property type="entry name" value="CLP_R"/>
    <property type="match status" value="1"/>
</dbReference>
<dbReference type="Gene3D" id="1.10.8.60">
    <property type="match status" value="1"/>
</dbReference>
<dbReference type="AlphaFoldDB" id="A0A7W9NKI0"/>
<dbReference type="GO" id="GO:0006508">
    <property type="term" value="P:proteolysis"/>
    <property type="evidence" value="ECO:0007669"/>
    <property type="project" value="UniProtKB-KW"/>
</dbReference>
<dbReference type="Proteomes" id="UP000585638">
    <property type="component" value="Unassembled WGS sequence"/>
</dbReference>
<dbReference type="Pfam" id="PF17871">
    <property type="entry name" value="AAA_lid_9"/>
    <property type="match status" value="1"/>
</dbReference>
<dbReference type="InterPro" id="IPR003593">
    <property type="entry name" value="AAA+_ATPase"/>
</dbReference>
<keyword evidence="6" id="KW-0378">Hydrolase</keyword>
<dbReference type="GO" id="GO:0005524">
    <property type="term" value="F:ATP binding"/>
    <property type="evidence" value="ECO:0007669"/>
    <property type="project" value="UniProtKB-KW"/>
</dbReference>
<dbReference type="Gene3D" id="1.10.1780.10">
    <property type="entry name" value="Clp, N-terminal domain"/>
    <property type="match status" value="1"/>
</dbReference>
<protein>
    <submittedName>
        <fullName evidence="6">ATP-dependent Clp protease ATP-binding subunit ClpA</fullName>
    </submittedName>
</protein>
<dbReference type="InterPro" id="IPR025662">
    <property type="entry name" value="Sigma_54_int_dom_ATP-bd_1"/>
</dbReference>
<dbReference type="InterPro" id="IPR003959">
    <property type="entry name" value="ATPase_AAA_core"/>
</dbReference>
<dbReference type="SUPFAM" id="SSF81923">
    <property type="entry name" value="Double Clp-N motif"/>
    <property type="match status" value="1"/>
</dbReference>
<dbReference type="SUPFAM" id="SSF52540">
    <property type="entry name" value="P-loop containing nucleoside triphosphate hydrolases"/>
    <property type="match status" value="2"/>
</dbReference>
<keyword evidence="1 4" id="KW-0677">Repeat</keyword>
<dbReference type="PROSITE" id="PS00675">
    <property type="entry name" value="SIGMA54_INTERACT_1"/>
    <property type="match status" value="1"/>
</dbReference>
<dbReference type="Pfam" id="PF07724">
    <property type="entry name" value="AAA_2"/>
    <property type="match status" value="1"/>
</dbReference>
<evidence type="ECO:0000256" key="4">
    <source>
        <dbReference type="PROSITE-ProRule" id="PRU01251"/>
    </source>
</evidence>
<keyword evidence="6" id="KW-0645">Protease</keyword>
<name>A0A7W9NKI0_9PSEU</name>
<dbReference type="InterPro" id="IPR004176">
    <property type="entry name" value="Clp_R_N"/>
</dbReference>
<accession>A0A7W9NKI0</accession>
<comment type="caution">
    <text evidence="6">The sequence shown here is derived from an EMBL/GenBank/DDBJ whole genome shotgun (WGS) entry which is preliminary data.</text>
</comment>
<reference evidence="6 7" key="1">
    <citation type="submission" date="2020-08" db="EMBL/GenBank/DDBJ databases">
        <title>Sequencing the genomes of 1000 actinobacteria strains.</title>
        <authorList>
            <person name="Klenk H.-P."/>
        </authorList>
    </citation>
    <scope>NUCLEOTIDE SEQUENCE [LARGE SCALE GENOMIC DNA]</scope>
    <source>
        <strain evidence="6 7">DSM 43851</strain>
    </source>
</reference>
<dbReference type="InterPro" id="IPR036628">
    <property type="entry name" value="Clp_N_dom_sf"/>
</dbReference>
<evidence type="ECO:0000256" key="2">
    <source>
        <dbReference type="ARBA" id="ARBA00022741"/>
    </source>
</evidence>
<dbReference type="InterPro" id="IPR050130">
    <property type="entry name" value="ClpA_ClpB"/>
</dbReference>
<dbReference type="SMART" id="SM00382">
    <property type="entry name" value="AAA"/>
    <property type="match status" value="2"/>
</dbReference>
<dbReference type="InterPro" id="IPR041546">
    <property type="entry name" value="ClpA/ClpB_AAA_lid"/>
</dbReference>
<evidence type="ECO:0000313" key="7">
    <source>
        <dbReference type="Proteomes" id="UP000585638"/>
    </source>
</evidence>
<keyword evidence="2" id="KW-0547">Nucleotide-binding</keyword>
<dbReference type="GO" id="GO:0016887">
    <property type="term" value="F:ATP hydrolysis activity"/>
    <property type="evidence" value="ECO:0007669"/>
    <property type="project" value="InterPro"/>
</dbReference>
<feature type="domain" description="Clp R" evidence="5">
    <location>
        <begin position="166"/>
        <end position="321"/>
    </location>
</feature>
<dbReference type="GO" id="GO:0008233">
    <property type="term" value="F:peptidase activity"/>
    <property type="evidence" value="ECO:0007669"/>
    <property type="project" value="UniProtKB-KW"/>
</dbReference>
<dbReference type="Pfam" id="PF02861">
    <property type="entry name" value="Clp_N"/>
    <property type="match status" value="1"/>
</dbReference>
<keyword evidence="7" id="KW-1185">Reference proteome</keyword>
<keyword evidence="3 6" id="KW-0067">ATP-binding</keyword>
<dbReference type="Gene3D" id="3.40.50.300">
    <property type="entry name" value="P-loop containing nucleotide triphosphate hydrolases"/>
    <property type="match status" value="2"/>
</dbReference>
<dbReference type="InterPro" id="IPR001270">
    <property type="entry name" value="ClpA/B"/>
</dbReference>
<evidence type="ECO:0000256" key="3">
    <source>
        <dbReference type="ARBA" id="ARBA00022840"/>
    </source>
</evidence>